<keyword evidence="3" id="KW-1185">Reference proteome</keyword>
<dbReference type="Pfam" id="PF16868">
    <property type="entry name" value="NMT1_3"/>
    <property type="match status" value="1"/>
</dbReference>
<dbReference type="NCBIfam" id="TIGR02122">
    <property type="entry name" value="TRAP_TAXI"/>
    <property type="match status" value="1"/>
</dbReference>
<dbReference type="AlphaFoldDB" id="A0A251X8A4"/>
<dbReference type="SUPFAM" id="SSF53850">
    <property type="entry name" value="Periplasmic binding protein-like II"/>
    <property type="match status" value="1"/>
</dbReference>
<dbReference type="EMBL" id="MSLT01000012">
    <property type="protein sequence ID" value="OUD14298.1"/>
    <property type="molecule type" value="Genomic_DNA"/>
</dbReference>
<accession>A0A251X8A4</accession>
<proteinExistence type="predicted"/>
<feature type="chain" id="PRO_5011671531" evidence="1">
    <location>
        <begin position="26"/>
        <end position="353"/>
    </location>
</feature>
<dbReference type="Proteomes" id="UP000194798">
    <property type="component" value="Unassembled WGS sequence"/>
</dbReference>
<dbReference type="Gene3D" id="3.40.190.10">
    <property type="entry name" value="Periplasmic binding protein-like II"/>
    <property type="match status" value="2"/>
</dbReference>
<reference evidence="2 3" key="1">
    <citation type="submission" date="2016-12" db="EMBL/GenBank/DDBJ databases">
        <title>Thioflexothrix psekupsii D3 genome sequencing and assembly.</title>
        <authorList>
            <person name="Fomenkov A."/>
            <person name="Vincze T."/>
            <person name="Grabovich M."/>
            <person name="Anton B.P."/>
            <person name="Dubinina G."/>
            <person name="Orlova M."/>
            <person name="Belousova E."/>
            <person name="Roberts R.J."/>
        </authorList>
    </citation>
    <scope>NUCLEOTIDE SEQUENCE [LARGE SCALE GENOMIC DNA]</scope>
    <source>
        <strain evidence="2">D3</strain>
    </source>
</reference>
<organism evidence="2 3">
    <name type="scientific">Thioflexithrix psekupsensis</name>
    <dbReference type="NCBI Taxonomy" id="1570016"/>
    <lineage>
        <taxon>Bacteria</taxon>
        <taxon>Pseudomonadati</taxon>
        <taxon>Pseudomonadota</taxon>
        <taxon>Gammaproteobacteria</taxon>
        <taxon>Thiotrichales</taxon>
        <taxon>Thioflexithrix</taxon>
    </lineage>
</organism>
<keyword evidence="1" id="KW-0732">Signal</keyword>
<dbReference type="CDD" id="cd13520">
    <property type="entry name" value="PBP2_TAXI_TRAP"/>
    <property type="match status" value="1"/>
</dbReference>
<dbReference type="PANTHER" id="PTHR42941:SF1">
    <property type="entry name" value="SLL1037 PROTEIN"/>
    <property type="match status" value="1"/>
</dbReference>
<sequence length="353" mass="38332">MTTKFFWRRLWVSALVCFISSLVVAQETQETQAPPTEENTNRSYVLATATTGGTFYPMGVAIATVSKVKLEPKTGISLSAISSAGSAQNIDFLRNDQAQFAILQSLYGAWAWNGTGELSAQGAYKQLRAVTTLWHNVEHFVLHKQFVKSGTLADLQELSAINFSLGLPGSGSEGSGRYILSALGIVPETVFTLNPLGYGPASDALQNGIISGMYTPGGVPVNAVSRAFATVGENLAILNITDEQLATINQQYPLWLRYSIPADSYPKQTDVINSIAQGNLLVVRDDVSEEAVYQIVKMIYENLSFLQTIHKSASAIALEYALNALPMPLHPGALKYYQEQGLTIPDNLRMTTN</sequence>
<name>A0A251X8A4_9GAMM</name>
<dbReference type="RefSeq" id="WP_086488079.1">
    <property type="nucleotide sequence ID" value="NZ_MSLT01000012.1"/>
</dbReference>
<evidence type="ECO:0000313" key="3">
    <source>
        <dbReference type="Proteomes" id="UP000194798"/>
    </source>
</evidence>
<gene>
    <name evidence="2" type="ORF">TPSD3_08215</name>
</gene>
<dbReference type="OrthoDB" id="9780180at2"/>
<evidence type="ECO:0000313" key="2">
    <source>
        <dbReference type="EMBL" id="OUD14298.1"/>
    </source>
</evidence>
<evidence type="ECO:0000256" key="1">
    <source>
        <dbReference type="SAM" id="SignalP"/>
    </source>
</evidence>
<feature type="signal peptide" evidence="1">
    <location>
        <begin position="1"/>
        <end position="25"/>
    </location>
</feature>
<comment type="caution">
    <text evidence="2">The sequence shown here is derived from an EMBL/GenBank/DDBJ whole genome shotgun (WGS) entry which is preliminary data.</text>
</comment>
<protein>
    <submittedName>
        <fullName evidence="2">C4-dicarboxylate ABC transporter substrate-binding protein</fullName>
    </submittedName>
</protein>
<dbReference type="InterPro" id="IPR011852">
    <property type="entry name" value="TRAP_TAXI"/>
</dbReference>
<dbReference type="PANTHER" id="PTHR42941">
    <property type="entry name" value="SLL1037 PROTEIN"/>
    <property type="match status" value="1"/>
</dbReference>